<dbReference type="InterPro" id="IPR052021">
    <property type="entry name" value="Type-I_RS_S_subunit"/>
</dbReference>
<organism evidence="3 4">
    <name type="scientific">Trichlorobacter ammonificans</name>
    <dbReference type="NCBI Taxonomy" id="2916410"/>
    <lineage>
        <taxon>Bacteria</taxon>
        <taxon>Pseudomonadati</taxon>
        <taxon>Thermodesulfobacteriota</taxon>
        <taxon>Desulfuromonadia</taxon>
        <taxon>Geobacterales</taxon>
        <taxon>Geobacteraceae</taxon>
        <taxon>Trichlorobacter</taxon>
    </lineage>
</organism>
<keyword evidence="4" id="KW-1185">Reference proteome</keyword>
<dbReference type="InterPro" id="IPR044946">
    <property type="entry name" value="Restrct_endonuc_typeI_TRD_sf"/>
</dbReference>
<evidence type="ECO:0000313" key="3">
    <source>
        <dbReference type="EMBL" id="CAH2029875.1"/>
    </source>
</evidence>
<name>A0ABM9D3T5_9BACT</name>
<dbReference type="RefSeq" id="WP_305730855.1">
    <property type="nucleotide sequence ID" value="NZ_OW150024.1"/>
</dbReference>
<accession>A0ABM9D3T5</accession>
<dbReference type="EMBL" id="OW150024">
    <property type="protein sequence ID" value="CAH2029875.1"/>
    <property type="molecule type" value="Genomic_DNA"/>
</dbReference>
<dbReference type="Proteomes" id="UP001295463">
    <property type="component" value="Chromosome"/>
</dbReference>
<dbReference type="PANTHER" id="PTHR30408:SF12">
    <property type="entry name" value="TYPE I RESTRICTION ENZYME MJAVIII SPECIFICITY SUBUNIT"/>
    <property type="match status" value="1"/>
</dbReference>
<keyword evidence="3" id="KW-0808">Transferase</keyword>
<dbReference type="SUPFAM" id="SSF116734">
    <property type="entry name" value="DNA methylase specificity domain"/>
    <property type="match status" value="1"/>
</dbReference>
<evidence type="ECO:0000256" key="1">
    <source>
        <dbReference type="ARBA" id="ARBA00022747"/>
    </source>
</evidence>
<sequence>MKTVLKNITSIQAGYSFRSRLESTENGSLAVIQMKDLTSANLVCCDELARVNIETPKAHHLVRPGDLIFRSRGLTSNSALLTTDPGDAVLAAPLLRIRITSKQVLPEYLNWYISQPPAQSYLASCAEGTALKMISKQSLQNLEVFVPSIARQRLVVEMALLAVEEQRILKTLAEKRNHYISSTLLQLAQGE</sequence>
<gene>
    <name evidence="3" type="ORF">GEAMG1_0053</name>
</gene>
<proteinExistence type="predicted"/>
<evidence type="ECO:0000256" key="2">
    <source>
        <dbReference type="ARBA" id="ARBA00023125"/>
    </source>
</evidence>
<reference evidence="3 4" key="1">
    <citation type="submission" date="2022-03" db="EMBL/GenBank/DDBJ databases">
        <authorList>
            <person name="Koch H."/>
        </authorList>
    </citation>
    <scope>NUCLEOTIDE SEQUENCE [LARGE SCALE GENOMIC DNA]</scope>
    <source>
        <strain evidence="3 4">G1</strain>
    </source>
</reference>
<dbReference type="Gene3D" id="3.90.220.20">
    <property type="entry name" value="DNA methylase specificity domains"/>
    <property type="match status" value="1"/>
</dbReference>
<keyword evidence="1" id="KW-0680">Restriction system</keyword>
<dbReference type="GO" id="GO:0032259">
    <property type="term" value="P:methylation"/>
    <property type="evidence" value="ECO:0007669"/>
    <property type="project" value="UniProtKB-KW"/>
</dbReference>
<keyword evidence="3" id="KW-0489">Methyltransferase</keyword>
<keyword evidence="2" id="KW-0238">DNA-binding</keyword>
<dbReference type="PANTHER" id="PTHR30408">
    <property type="entry name" value="TYPE-1 RESTRICTION ENZYME ECOKI SPECIFICITY PROTEIN"/>
    <property type="match status" value="1"/>
</dbReference>
<evidence type="ECO:0000313" key="4">
    <source>
        <dbReference type="Proteomes" id="UP001295463"/>
    </source>
</evidence>
<protein>
    <submittedName>
        <fullName evidence="3">Methylase_S domain-containing protein</fullName>
    </submittedName>
</protein>
<dbReference type="GO" id="GO:0008168">
    <property type="term" value="F:methyltransferase activity"/>
    <property type="evidence" value="ECO:0007669"/>
    <property type="project" value="UniProtKB-KW"/>
</dbReference>